<dbReference type="AlphaFoldDB" id="A0A7U7I8G7"/>
<keyword evidence="2" id="KW-1185">Reference proteome</keyword>
<dbReference type="EMBL" id="CAJFCI010000031">
    <property type="protein sequence ID" value="CAD5107245.1"/>
    <property type="molecule type" value="Genomic_DNA"/>
</dbReference>
<reference evidence="1 2" key="1">
    <citation type="submission" date="2020-08" db="EMBL/GenBank/DDBJ databases">
        <authorList>
            <person name="Criscuolo A."/>
        </authorList>
    </citation>
    <scope>NUCLEOTIDE SEQUENCE [LARGE SCALE GENOMIC DNA]</scope>
    <source>
        <strain evidence="1">CIP111764</strain>
    </source>
</reference>
<dbReference type="RefSeq" id="WP_187670592.1">
    <property type="nucleotide sequence ID" value="NZ_CAJFCI010000031.1"/>
</dbReference>
<gene>
    <name evidence="1" type="ORF">PSEWESI4_01516</name>
</gene>
<protein>
    <submittedName>
        <fullName evidence="1">Uncharacterized protein</fullName>
    </submittedName>
</protein>
<organism evidence="1 2">
    <name type="scientific">Zestomonas carbonaria</name>
    <dbReference type="NCBI Taxonomy" id="2762745"/>
    <lineage>
        <taxon>Bacteria</taxon>
        <taxon>Pseudomonadati</taxon>
        <taxon>Pseudomonadota</taxon>
        <taxon>Gammaproteobacteria</taxon>
        <taxon>Pseudomonadales</taxon>
        <taxon>Pseudomonadaceae</taxon>
        <taxon>Zestomonas</taxon>
    </lineage>
</organism>
<name>A0A7U7I8G7_9GAMM</name>
<proteinExistence type="predicted"/>
<evidence type="ECO:0000313" key="2">
    <source>
        <dbReference type="Proteomes" id="UP000583387"/>
    </source>
</evidence>
<evidence type="ECO:0000313" key="1">
    <source>
        <dbReference type="EMBL" id="CAD5107245.1"/>
    </source>
</evidence>
<comment type="caution">
    <text evidence="1">The sequence shown here is derived from an EMBL/GenBank/DDBJ whole genome shotgun (WGS) entry which is preliminary data.</text>
</comment>
<accession>A0A7U7I8G7</accession>
<sequence>MWPLVIIIVAAFIMASTAGPKAKGPKPASLQDVDLPRADEGAEKSVLFGQRWTKDWQVLSVRNLRTRKIRTKGSKK</sequence>
<dbReference type="Proteomes" id="UP000583387">
    <property type="component" value="Unassembled WGS sequence"/>
</dbReference>